<dbReference type="InterPro" id="IPR020606">
    <property type="entry name" value="Ribosomal_uS7_CS"/>
</dbReference>
<dbReference type="Pfam" id="PF00177">
    <property type="entry name" value="Ribosomal_S7"/>
    <property type="match status" value="1"/>
</dbReference>
<accession>A0AAD3GY29</accession>
<dbReference type="PANTHER" id="PTHR11205">
    <property type="entry name" value="RIBOSOMAL PROTEIN S7"/>
    <property type="match status" value="1"/>
</dbReference>
<comment type="caution">
    <text evidence="6">The sequence shown here is derived from an EMBL/GenBank/DDBJ whole genome shotgun (WGS) entry which is preliminary data.</text>
</comment>
<evidence type="ECO:0000256" key="2">
    <source>
        <dbReference type="ARBA" id="ARBA00022980"/>
    </source>
</evidence>
<dbReference type="GO" id="GO:0003723">
    <property type="term" value="F:RNA binding"/>
    <property type="evidence" value="ECO:0007669"/>
    <property type="project" value="InterPro"/>
</dbReference>
<dbReference type="InterPro" id="IPR023798">
    <property type="entry name" value="Ribosomal_uS7_dom"/>
</dbReference>
<dbReference type="PROSITE" id="PS00052">
    <property type="entry name" value="RIBOSOMAL_S7"/>
    <property type="match status" value="1"/>
</dbReference>
<dbReference type="NCBIfam" id="TIGR01028">
    <property type="entry name" value="uS7_euk_arch"/>
    <property type="match status" value="1"/>
</dbReference>
<dbReference type="GO" id="GO:0015935">
    <property type="term" value="C:small ribosomal subunit"/>
    <property type="evidence" value="ECO:0007669"/>
    <property type="project" value="InterPro"/>
</dbReference>
<dbReference type="AlphaFoldDB" id="A0AAD3GY29"/>
<dbReference type="GO" id="GO:0003735">
    <property type="term" value="F:structural constituent of ribosome"/>
    <property type="evidence" value="ECO:0007669"/>
    <property type="project" value="InterPro"/>
</dbReference>
<comment type="similarity">
    <text evidence="1 4">Belongs to the universal ribosomal protein uS7 family.</text>
</comment>
<feature type="domain" description="Small ribosomal subunit protein uS7" evidence="5">
    <location>
        <begin position="62"/>
        <end position="219"/>
    </location>
</feature>
<keyword evidence="2 4" id="KW-0689">Ribosomal protein</keyword>
<dbReference type="Gene3D" id="1.10.455.10">
    <property type="entry name" value="Ribosomal protein S7 domain"/>
    <property type="match status" value="1"/>
</dbReference>
<dbReference type="InterPro" id="IPR005716">
    <property type="entry name" value="Ribosomal_uS7_euk/arc"/>
</dbReference>
<evidence type="ECO:0000256" key="1">
    <source>
        <dbReference type="ARBA" id="ARBA00007151"/>
    </source>
</evidence>
<dbReference type="NCBIfam" id="NF003106">
    <property type="entry name" value="PRK04027.1"/>
    <property type="match status" value="1"/>
</dbReference>
<keyword evidence="7" id="KW-1185">Reference proteome</keyword>
<dbReference type="SUPFAM" id="SSF47973">
    <property type="entry name" value="Ribosomal protein S7"/>
    <property type="match status" value="1"/>
</dbReference>
<dbReference type="FunFam" id="1.10.455.10:FF:000002">
    <property type="entry name" value="40S ribosomal protein S5"/>
    <property type="match status" value="1"/>
</dbReference>
<name>A0AAD3GY29_9STRA</name>
<dbReference type="Proteomes" id="UP001054902">
    <property type="component" value="Unassembled WGS sequence"/>
</dbReference>
<dbReference type="EMBL" id="BLLK01000013">
    <property type="protein sequence ID" value="GFH43607.1"/>
    <property type="molecule type" value="Genomic_DNA"/>
</dbReference>
<dbReference type="GO" id="GO:0006412">
    <property type="term" value="P:translation"/>
    <property type="evidence" value="ECO:0007669"/>
    <property type="project" value="InterPro"/>
</dbReference>
<evidence type="ECO:0000313" key="7">
    <source>
        <dbReference type="Proteomes" id="UP001054902"/>
    </source>
</evidence>
<gene>
    <name evidence="6" type="ORF">CTEN210_00080</name>
</gene>
<protein>
    <submittedName>
        <fullName evidence="6">RS5, ribosomal protein 5</fullName>
    </submittedName>
</protein>
<organism evidence="6 7">
    <name type="scientific">Chaetoceros tenuissimus</name>
    <dbReference type="NCBI Taxonomy" id="426638"/>
    <lineage>
        <taxon>Eukaryota</taxon>
        <taxon>Sar</taxon>
        <taxon>Stramenopiles</taxon>
        <taxon>Ochrophyta</taxon>
        <taxon>Bacillariophyta</taxon>
        <taxon>Coscinodiscophyceae</taxon>
        <taxon>Chaetocerotophycidae</taxon>
        <taxon>Chaetocerotales</taxon>
        <taxon>Chaetocerotaceae</taxon>
        <taxon>Chaetoceros</taxon>
    </lineage>
</organism>
<evidence type="ECO:0000256" key="3">
    <source>
        <dbReference type="ARBA" id="ARBA00023274"/>
    </source>
</evidence>
<proteinExistence type="inferred from homology"/>
<keyword evidence="3 4" id="KW-0687">Ribonucleoprotein</keyword>
<dbReference type="InterPro" id="IPR000235">
    <property type="entry name" value="Ribosomal_uS7"/>
</dbReference>
<evidence type="ECO:0000256" key="4">
    <source>
        <dbReference type="RuleBase" id="RU003619"/>
    </source>
</evidence>
<dbReference type="PIRSF" id="PIRSF002122">
    <property type="entry name" value="RPS7p_RPS7a_RPS5e_RPS7o"/>
    <property type="match status" value="1"/>
</dbReference>
<sequence length="219" mass="24489">MSDVEEPTVEETTYEVEEDAAEFVGGDAAPKIMLFGKWSFEDIEVRDISLQDYIACTGDHAVYLPHTAGRYQMKRFRKASCPIVERLACCLMKKGRNSGKKIMATRIVQHTLEIIHLLTDQNPIQIVVDAVINSGPREDSTRVGGAGVVRRQAVDMSPFRRVNYALYLLATGAREASFRNLKTMAECLAEELINAARGSSNSYAIKKKDEIERVSKSNR</sequence>
<reference evidence="6 7" key="1">
    <citation type="journal article" date="2021" name="Sci. Rep.">
        <title>The genome of the diatom Chaetoceros tenuissimus carries an ancient integrated fragment of an extant virus.</title>
        <authorList>
            <person name="Hongo Y."/>
            <person name="Kimura K."/>
            <person name="Takaki Y."/>
            <person name="Yoshida Y."/>
            <person name="Baba S."/>
            <person name="Kobayashi G."/>
            <person name="Nagasaki K."/>
            <person name="Hano T."/>
            <person name="Tomaru Y."/>
        </authorList>
    </citation>
    <scope>NUCLEOTIDE SEQUENCE [LARGE SCALE GENOMIC DNA]</scope>
    <source>
        <strain evidence="6 7">NIES-3715</strain>
    </source>
</reference>
<evidence type="ECO:0000259" key="5">
    <source>
        <dbReference type="Pfam" id="PF00177"/>
    </source>
</evidence>
<evidence type="ECO:0000313" key="6">
    <source>
        <dbReference type="EMBL" id="GFH43607.1"/>
    </source>
</evidence>
<dbReference type="InterPro" id="IPR036823">
    <property type="entry name" value="Ribosomal_uS7_dom_sf"/>
</dbReference>
<dbReference type="CDD" id="cd14867">
    <property type="entry name" value="uS7_Eukaryote"/>
    <property type="match status" value="1"/>
</dbReference>